<dbReference type="InterPro" id="IPR036383">
    <property type="entry name" value="TSP1_rpt_sf"/>
</dbReference>
<protein>
    <recommendedName>
        <fullName evidence="12">LRRNT domain-containing protein</fullName>
    </recommendedName>
</protein>
<dbReference type="Gene3D" id="3.80.10.10">
    <property type="entry name" value="Ribonuclease Inhibitor"/>
    <property type="match status" value="1"/>
</dbReference>
<dbReference type="SUPFAM" id="SSF52058">
    <property type="entry name" value="L domain-like"/>
    <property type="match status" value="1"/>
</dbReference>
<dbReference type="InterPro" id="IPR032675">
    <property type="entry name" value="LRR_dom_sf"/>
</dbReference>
<dbReference type="PANTHER" id="PTHR45773:SF10">
    <property type="match status" value="1"/>
</dbReference>
<evidence type="ECO:0000256" key="1">
    <source>
        <dbReference type="ARBA" id="ARBA00004479"/>
    </source>
</evidence>
<evidence type="ECO:0000256" key="3">
    <source>
        <dbReference type="ARBA" id="ARBA00022692"/>
    </source>
</evidence>
<keyword evidence="4" id="KW-0732">Signal</keyword>
<dbReference type="PROSITE" id="PS51450">
    <property type="entry name" value="LRR"/>
    <property type="match status" value="2"/>
</dbReference>
<comment type="subcellular location">
    <subcellularLocation>
        <location evidence="1">Membrane</location>
        <topology evidence="1">Single-pass type I membrane protein</topology>
    </subcellularLocation>
</comment>
<dbReference type="PROSITE" id="PS50092">
    <property type="entry name" value="TSP1"/>
    <property type="match status" value="1"/>
</dbReference>
<dbReference type="Gene3D" id="2.20.100.10">
    <property type="entry name" value="Thrombospondin type-1 (TSP1) repeat"/>
    <property type="match status" value="1"/>
</dbReference>
<keyword evidence="5" id="KW-0677">Repeat</keyword>
<keyword evidence="11" id="KW-1185">Reference proteome</keyword>
<dbReference type="GO" id="GO:0016020">
    <property type="term" value="C:membrane"/>
    <property type="evidence" value="ECO:0007669"/>
    <property type="project" value="UniProtKB-SubCell"/>
</dbReference>
<gene>
    <name evidence="10" type="ORF">MCOR_17552</name>
</gene>
<evidence type="ECO:0000256" key="9">
    <source>
        <dbReference type="SAM" id="Phobius"/>
    </source>
</evidence>
<dbReference type="OrthoDB" id="676979at2759"/>
<keyword evidence="6 9" id="KW-1133">Transmembrane helix</keyword>
<keyword evidence="8" id="KW-1015">Disulfide bond</keyword>
<feature type="transmembrane region" description="Helical" evidence="9">
    <location>
        <begin position="263"/>
        <end position="289"/>
    </location>
</feature>
<dbReference type="Pfam" id="PF13855">
    <property type="entry name" value="LRR_8"/>
    <property type="match status" value="1"/>
</dbReference>
<dbReference type="Pfam" id="PF00090">
    <property type="entry name" value="TSP_1"/>
    <property type="match status" value="1"/>
</dbReference>
<accession>A0A6J8BEI5</accession>
<evidence type="ECO:0008006" key="12">
    <source>
        <dbReference type="Google" id="ProtNLM"/>
    </source>
</evidence>
<keyword evidence="3 9" id="KW-0812">Transmembrane</keyword>
<evidence type="ECO:0000313" key="11">
    <source>
        <dbReference type="Proteomes" id="UP000507470"/>
    </source>
</evidence>
<dbReference type="GO" id="GO:0007409">
    <property type="term" value="P:axonogenesis"/>
    <property type="evidence" value="ECO:0007669"/>
    <property type="project" value="TreeGrafter"/>
</dbReference>
<dbReference type="FunFam" id="2.20.100.10:FF:000001">
    <property type="entry name" value="semaphorin-5A isoform X1"/>
    <property type="match status" value="1"/>
</dbReference>
<dbReference type="InterPro" id="IPR000884">
    <property type="entry name" value="TSP1_rpt"/>
</dbReference>
<dbReference type="PANTHER" id="PTHR45773">
    <property type="entry name" value="SLIT AND NTRK-LIKE PROTEIN 4-RELATED"/>
    <property type="match status" value="1"/>
</dbReference>
<dbReference type="AlphaFoldDB" id="A0A6J8BEI5"/>
<organism evidence="10 11">
    <name type="scientific">Mytilus coruscus</name>
    <name type="common">Sea mussel</name>
    <dbReference type="NCBI Taxonomy" id="42192"/>
    <lineage>
        <taxon>Eukaryota</taxon>
        <taxon>Metazoa</taxon>
        <taxon>Spiralia</taxon>
        <taxon>Lophotrochozoa</taxon>
        <taxon>Mollusca</taxon>
        <taxon>Bivalvia</taxon>
        <taxon>Autobranchia</taxon>
        <taxon>Pteriomorphia</taxon>
        <taxon>Mytilida</taxon>
        <taxon>Mytiloidea</taxon>
        <taxon>Mytilidae</taxon>
        <taxon>Mytilinae</taxon>
        <taxon>Mytilus</taxon>
    </lineage>
</organism>
<sequence>MSKTLYVTVISYIITSYGINACPMTNCKCVGTQYVCSNRQLTSVPDGIEANVTFLNLARNRLIAIDDSVFSGFTELRQLHLSDNKIISITANAFQYLTSLERIFLQGNQITSLPSGLFSANVNLLNVYVQDNNLTMVSAAVFGAITSITTMQMTENPLVCCTMRDLLIWKNNQSRLSDGSFTATCYDFNTETNINSFDSSNCSIEVTGQWSMWTDSSCSVTCGDGIITRSRTCDNPAPKDSGPDCIGSSNETIQCNLDPCPEFATLVISVVLGICGATGVICLIILILLKNRSRKKVKQKNTKDRTSMEKHHEAWT</sequence>
<dbReference type="SUPFAM" id="SSF82895">
    <property type="entry name" value="TSP-1 type 1 repeat"/>
    <property type="match status" value="1"/>
</dbReference>
<dbReference type="InterPro" id="IPR001611">
    <property type="entry name" value="Leu-rich_rpt"/>
</dbReference>
<dbReference type="SMART" id="SM00369">
    <property type="entry name" value="LRR_TYP"/>
    <property type="match status" value="3"/>
</dbReference>
<dbReference type="Proteomes" id="UP000507470">
    <property type="component" value="Unassembled WGS sequence"/>
</dbReference>
<reference evidence="10 11" key="1">
    <citation type="submission" date="2020-06" db="EMBL/GenBank/DDBJ databases">
        <authorList>
            <person name="Li R."/>
            <person name="Bekaert M."/>
        </authorList>
    </citation>
    <scope>NUCLEOTIDE SEQUENCE [LARGE SCALE GENOMIC DNA]</scope>
    <source>
        <strain evidence="11">wild</strain>
    </source>
</reference>
<dbReference type="EMBL" id="CACVKT020003087">
    <property type="protein sequence ID" value="CAC5381680.1"/>
    <property type="molecule type" value="Genomic_DNA"/>
</dbReference>
<evidence type="ECO:0000256" key="2">
    <source>
        <dbReference type="ARBA" id="ARBA00022614"/>
    </source>
</evidence>
<dbReference type="SMART" id="SM00209">
    <property type="entry name" value="TSP1"/>
    <property type="match status" value="1"/>
</dbReference>
<dbReference type="GO" id="GO:0051965">
    <property type="term" value="P:positive regulation of synapse assembly"/>
    <property type="evidence" value="ECO:0007669"/>
    <property type="project" value="TreeGrafter"/>
</dbReference>
<evidence type="ECO:0000313" key="10">
    <source>
        <dbReference type="EMBL" id="CAC5381680.1"/>
    </source>
</evidence>
<keyword evidence="7 9" id="KW-0472">Membrane</keyword>
<evidence type="ECO:0000256" key="5">
    <source>
        <dbReference type="ARBA" id="ARBA00022737"/>
    </source>
</evidence>
<dbReference type="InterPro" id="IPR003591">
    <property type="entry name" value="Leu-rich_rpt_typical-subtyp"/>
</dbReference>
<name>A0A6J8BEI5_MYTCO</name>
<evidence type="ECO:0000256" key="8">
    <source>
        <dbReference type="ARBA" id="ARBA00023157"/>
    </source>
</evidence>
<proteinExistence type="predicted"/>
<evidence type="ECO:0000256" key="6">
    <source>
        <dbReference type="ARBA" id="ARBA00022989"/>
    </source>
</evidence>
<evidence type="ECO:0000256" key="7">
    <source>
        <dbReference type="ARBA" id="ARBA00023136"/>
    </source>
</evidence>
<evidence type="ECO:0000256" key="4">
    <source>
        <dbReference type="ARBA" id="ARBA00022729"/>
    </source>
</evidence>
<keyword evidence="2" id="KW-0433">Leucine-rich repeat</keyword>